<evidence type="ECO:0000313" key="1">
    <source>
        <dbReference type="EMBL" id="RJG07558.1"/>
    </source>
</evidence>
<keyword evidence="2" id="KW-1185">Reference proteome</keyword>
<dbReference type="Proteomes" id="UP000285190">
    <property type="component" value="Unassembled WGS sequence"/>
</dbReference>
<sequence>MRAIAYLIDHPFSKFLVGIILLLTSLAEVWEQFGDRLPFDIGVEHGLLVFGSMKALTALKEVMEGADYIRKSKDSMRNRKV</sequence>
<proteinExistence type="predicted"/>
<dbReference type="EMBL" id="QYUN01000002">
    <property type="protein sequence ID" value="RJG07558.1"/>
    <property type="molecule type" value="Genomic_DNA"/>
</dbReference>
<accession>A0A418X4Z0</accession>
<organism evidence="1 2">
    <name type="scientific">Noviherbaspirillum cavernae</name>
    <dbReference type="NCBI Taxonomy" id="2320862"/>
    <lineage>
        <taxon>Bacteria</taxon>
        <taxon>Pseudomonadati</taxon>
        <taxon>Pseudomonadota</taxon>
        <taxon>Betaproteobacteria</taxon>
        <taxon>Burkholderiales</taxon>
        <taxon>Oxalobacteraceae</taxon>
        <taxon>Noviherbaspirillum</taxon>
    </lineage>
</organism>
<name>A0A418X4Z0_9BURK</name>
<protein>
    <submittedName>
        <fullName evidence="1">Uncharacterized protein</fullName>
    </submittedName>
</protein>
<comment type="caution">
    <text evidence="1">The sequence shown here is derived from an EMBL/GenBank/DDBJ whole genome shotgun (WGS) entry which is preliminary data.</text>
</comment>
<evidence type="ECO:0000313" key="2">
    <source>
        <dbReference type="Proteomes" id="UP000285190"/>
    </source>
</evidence>
<dbReference type="AlphaFoldDB" id="A0A418X4Z0"/>
<gene>
    <name evidence="1" type="ORF">D3870_17570</name>
</gene>
<dbReference type="RefSeq" id="WP_119741124.1">
    <property type="nucleotide sequence ID" value="NZ_QYUN01000002.1"/>
</dbReference>
<reference evidence="1 2" key="1">
    <citation type="submission" date="2018-09" db="EMBL/GenBank/DDBJ databases">
        <authorList>
            <person name="Zhu H."/>
        </authorList>
    </citation>
    <scope>NUCLEOTIDE SEQUENCE [LARGE SCALE GENOMIC DNA]</scope>
    <source>
        <strain evidence="1 2">K2R10-39</strain>
    </source>
</reference>